<dbReference type="EMBL" id="NRRV01000016">
    <property type="protein sequence ID" value="MBK1630826.1"/>
    <property type="molecule type" value="Genomic_DNA"/>
</dbReference>
<keyword evidence="5" id="KW-0406">Ion transport</keyword>
<dbReference type="RefSeq" id="WP_200236072.1">
    <property type="nucleotide sequence ID" value="NZ_NRRV01000016.1"/>
</dbReference>
<keyword evidence="7" id="KW-0869">Chloride channel</keyword>
<dbReference type="Proteomes" id="UP000748752">
    <property type="component" value="Unassembled WGS sequence"/>
</dbReference>
<protein>
    <submittedName>
        <fullName evidence="11">Chloride channel protein EriC</fullName>
    </submittedName>
</protein>
<dbReference type="PRINTS" id="PR00762">
    <property type="entry name" value="CLCHANNEL"/>
</dbReference>
<gene>
    <name evidence="11" type="ORF">CKO31_08730</name>
</gene>
<feature type="transmembrane region" description="Helical" evidence="10">
    <location>
        <begin position="152"/>
        <end position="176"/>
    </location>
</feature>
<feature type="transmembrane region" description="Helical" evidence="10">
    <location>
        <begin position="225"/>
        <end position="249"/>
    </location>
</feature>
<organism evidence="11 12">
    <name type="scientific">Thiohalocapsa halophila</name>
    <dbReference type="NCBI Taxonomy" id="69359"/>
    <lineage>
        <taxon>Bacteria</taxon>
        <taxon>Pseudomonadati</taxon>
        <taxon>Pseudomonadota</taxon>
        <taxon>Gammaproteobacteria</taxon>
        <taxon>Chromatiales</taxon>
        <taxon>Chromatiaceae</taxon>
        <taxon>Thiohalocapsa</taxon>
    </lineage>
</organism>
<comment type="caution">
    <text evidence="11">The sequence shown here is derived from an EMBL/GenBank/DDBJ whole genome shotgun (WGS) entry which is preliminary data.</text>
</comment>
<feature type="transmembrane region" description="Helical" evidence="10">
    <location>
        <begin position="55"/>
        <end position="75"/>
    </location>
</feature>
<feature type="transmembrane region" description="Helical" evidence="10">
    <location>
        <begin position="287"/>
        <end position="310"/>
    </location>
</feature>
<keyword evidence="6 10" id="KW-0472">Membrane</keyword>
<dbReference type="SUPFAM" id="SSF81340">
    <property type="entry name" value="Clc chloride channel"/>
    <property type="match status" value="1"/>
</dbReference>
<dbReference type="InterPro" id="IPR050368">
    <property type="entry name" value="ClC-type_chloride_channel"/>
</dbReference>
<evidence type="ECO:0000256" key="5">
    <source>
        <dbReference type="ARBA" id="ARBA00023065"/>
    </source>
</evidence>
<feature type="transmembrane region" description="Helical" evidence="10">
    <location>
        <begin position="322"/>
        <end position="347"/>
    </location>
</feature>
<feature type="transmembrane region" description="Helical" evidence="10">
    <location>
        <begin position="99"/>
        <end position="121"/>
    </location>
</feature>
<evidence type="ECO:0000313" key="12">
    <source>
        <dbReference type="Proteomes" id="UP000748752"/>
    </source>
</evidence>
<evidence type="ECO:0000313" key="11">
    <source>
        <dbReference type="EMBL" id="MBK1630826.1"/>
    </source>
</evidence>
<comment type="subcellular location">
    <subcellularLocation>
        <location evidence="1">Membrane</location>
        <topology evidence="1">Multi-pass membrane protein</topology>
    </subcellularLocation>
</comment>
<feature type="transmembrane region" description="Helical" evidence="10">
    <location>
        <begin position="256"/>
        <end position="275"/>
    </location>
</feature>
<evidence type="ECO:0000256" key="10">
    <source>
        <dbReference type="SAM" id="Phobius"/>
    </source>
</evidence>
<keyword evidence="8" id="KW-0868">Chloride</keyword>
<feature type="transmembrane region" description="Helical" evidence="10">
    <location>
        <begin position="12"/>
        <end position="33"/>
    </location>
</feature>
<dbReference type="InterPro" id="IPR001807">
    <property type="entry name" value="ClC"/>
</dbReference>
<dbReference type="PANTHER" id="PTHR43427">
    <property type="entry name" value="CHLORIDE CHANNEL PROTEIN CLC-E"/>
    <property type="match status" value="1"/>
</dbReference>
<feature type="transmembrane region" description="Helical" evidence="10">
    <location>
        <begin position="353"/>
        <end position="376"/>
    </location>
</feature>
<accession>A0ABS1CFY7</accession>
<name>A0ABS1CFY7_9GAMM</name>
<reference evidence="11 12" key="1">
    <citation type="journal article" date="2020" name="Microorganisms">
        <title>Osmotic Adaptation and Compatible Solute Biosynthesis of Phototrophic Bacteria as Revealed from Genome Analyses.</title>
        <authorList>
            <person name="Imhoff J.F."/>
            <person name="Rahn T."/>
            <person name="Kunzel S."/>
            <person name="Keller A."/>
            <person name="Neulinger S.C."/>
        </authorList>
    </citation>
    <scope>NUCLEOTIDE SEQUENCE [LARGE SCALE GENOMIC DNA]</scope>
    <source>
        <strain evidence="11 12">DSM 6210</strain>
    </source>
</reference>
<dbReference type="PANTHER" id="PTHR43427:SF6">
    <property type="entry name" value="CHLORIDE CHANNEL PROTEIN CLC-E"/>
    <property type="match status" value="1"/>
</dbReference>
<keyword evidence="12" id="KW-1185">Reference proteome</keyword>
<dbReference type="CDD" id="cd00400">
    <property type="entry name" value="Voltage_gated_ClC"/>
    <property type="match status" value="1"/>
</dbReference>
<keyword evidence="4 10" id="KW-1133">Transmembrane helix</keyword>
<evidence type="ECO:0000256" key="9">
    <source>
        <dbReference type="ARBA" id="ARBA00023303"/>
    </source>
</evidence>
<evidence type="ECO:0000256" key="7">
    <source>
        <dbReference type="ARBA" id="ARBA00023173"/>
    </source>
</evidence>
<evidence type="ECO:0000256" key="2">
    <source>
        <dbReference type="ARBA" id="ARBA00022448"/>
    </source>
</evidence>
<dbReference type="InterPro" id="IPR014743">
    <property type="entry name" value="Cl-channel_core"/>
</dbReference>
<keyword evidence="2" id="KW-0813">Transport</keyword>
<keyword evidence="9" id="KW-0407">Ion channel</keyword>
<keyword evidence="3 10" id="KW-0812">Transmembrane</keyword>
<feature type="transmembrane region" description="Helical" evidence="10">
    <location>
        <begin position="188"/>
        <end position="205"/>
    </location>
</feature>
<evidence type="ECO:0000256" key="4">
    <source>
        <dbReference type="ARBA" id="ARBA00022989"/>
    </source>
</evidence>
<evidence type="ECO:0000256" key="1">
    <source>
        <dbReference type="ARBA" id="ARBA00004141"/>
    </source>
</evidence>
<evidence type="ECO:0000256" key="6">
    <source>
        <dbReference type="ARBA" id="ARBA00023136"/>
    </source>
</evidence>
<evidence type="ECO:0000256" key="3">
    <source>
        <dbReference type="ARBA" id="ARBA00022692"/>
    </source>
</evidence>
<sequence>MDHDYAASLRLTLLGAVSGLLAALVVLAFRSAIEWGQWLLLPAASGDGYEVLSPAARLALPLAAGLLLGIAFDLLPRHRRDVGVNHVLKRLQAPGRERLPLVNMLVQFFGAVVAIVGGHSVDREGPAVHLGAGSASFVGSWLGLDAEEERTLLAAGAAAAIAAAFDTPLAGVVFSIEVLRIRYQVTRFLPVIVAAVMGAMASRVLSLDDPGFPVVPEHLGSHWEILAMLALGGGIGLLAVAFSTLAVRLLRATGRWPCSLTFSLAGLITGLLALWTPQIMGISYDTLAIMLLGEAQLVLVLPLMATKLIATAVSIGLRVPGGLIGPTLFIGGAAGSTLGLLLAAAGIEQAASAGFYATIGMAAMMGATLRAPLAALTALLELTANPNIILPGMLAVATAELVSRAWRGERSVFDLLLNAQPIDIRKS</sequence>
<dbReference type="Pfam" id="PF00654">
    <property type="entry name" value="Voltage_CLC"/>
    <property type="match status" value="1"/>
</dbReference>
<evidence type="ECO:0000256" key="8">
    <source>
        <dbReference type="ARBA" id="ARBA00023214"/>
    </source>
</evidence>
<dbReference type="Gene3D" id="1.10.3080.10">
    <property type="entry name" value="Clc chloride channel"/>
    <property type="match status" value="1"/>
</dbReference>
<proteinExistence type="predicted"/>